<dbReference type="SUPFAM" id="SSF89447">
    <property type="entry name" value="AbrB/MazE/MraZ-like"/>
    <property type="match status" value="1"/>
</dbReference>
<reference evidence="1 2" key="1">
    <citation type="submission" date="2022-04" db="EMBL/GenBank/DDBJ databases">
        <title>Genome sequence of C. roseum typestrain.</title>
        <authorList>
            <person name="Poehlein A."/>
            <person name="Schoch T."/>
            <person name="Duerre P."/>
            <person name="Daniel R."/>
        </authorList>
    </citation>
    <scope>NUCLEOTIDE SEQUENCE [LARGE SCALE GENOMIC DNA]</scope>
    <source>
        <strain evidence="1 2">DSM 7320</strain>
    </source>
</reference>
<dbReference type="KEGG" id="crw:CROST_000630"/>
<dbReference type="GO" id="GO:0003677">
    <property type="term" value="F:DNA binding"/>
    <property type="evidence" value="ECO:0007669"/>
    <property type="project" value="UniProtKB-UniRule"/>
</dbReference>
<protein>
    <submittedName>
        <fullName evidence="1">Uncharacterized protein</fullName>
    </submittedName>
</protein>
<dbReference type="InterPro" id="IPR007159">
    <property type="entry name" value="SpoVT-AbrB_dom"/>
</dbReference>
<accession>A0A1S8L664</accession>
<dbReference type="SMART" id="SM00966">
    <property type="entry name" value="SpoVT_AbrB"/>
    <property type="match status" value="1"/>
</dbReference>
<evidence type="ECO:0000313" key="1">
    <source>
        <dbReference type="EMBL" id="URZ09392.1"/>
    </source>
</evidence>
<dbReference type="RefSeq" id="WP_077836071.1">
    <property type="nucleotide sequence ID" value="NZ_CP096983.1"/>
</dbReference>
<dbReference type="Gene3D" id="2.10.260.10">
    <property type="match status" value="1"/>
</dbReference>
<evidence type="ECO:0000313" key="2">
    <source>
        <dbReference type="Proteomes" id="UP000190951"/>
    </source>
</evidence>
<dbReference type="PANTHER" id="PTHR36432:SF1">
    <property type="entry name" value="STAGE V SPORULATION PROTEIN T"/>
    <property type="match status" value="1"/>
</dbReference>
<name>A0A1S8L664_9CLOT</name>
<dbReference type="EMBL" id="CP096983">
    <property type="protein sequence ID" value="URZ09392.1"/>
    <property type="molecule type" value="Genomic_DNA"/>
</dbReference>
<dbReference type="AlphaFoldDB" id="A0A1S8L664"/>
<dbReference type="InterPro" id="IPR052731">
    <property type="entry name" value="B_subtilis_Trans_State_Reg"/>
</dbReference>
<dbReference type="Pfam" id="PF04014">
    <property type="entry name" value="MazE_antitoxin"/>
    <property type="match status" value="1"/>
</dbReference>
<dbReference type="NCBIfam" id="TIGR01439">
    <property type="entry name" value="lp_hng_hel_AbrB"/>
    <property type="match status" value="1"/>
</dbReference>
<dbReference type="STRING" id="84029.CROST_22650"/>
<sequence length="84" mass="9515">MNSIGIVRKVDELGRIVIPKETRSQLNINEGDSLEIFIDEVESHIVLRKYAPGCTFCNSLSDISYFKGVRVCKHCKEELQTTAK</sequence>
<gene>
    <name evidence="1" type="ORF">CROST_000630</name>
</gene>
<proteinExistence type="predicted"/>
<dbReference type="PROSITE" id="PS51740">
    <property type="entry name" value="SPOVT_ABRB"/>
    <property type="match status" value="1"/>
</dbReference>
<dbReference type="PANTHER" id="PTHR36432">
    <property type="match status" value="1"/>
</dbReference>
<keyword evidence="2" id="KW-1185">Reference proteome</keyword>
<dbReference type="InterPro" id="IPR037914">
    <property type="entry name" value="SpoVT-AbrB_sf"/>
</dbReference>
<dbReference type="Proteomes" id="UP000190951">
    <property type="component" value="Chromosome"/>
</dbReference>
<organism evidence="1 2">
    <name type="scientific">Clostridium felsineum</name>
    <dbReference type="NCBI Taxonomy" id="36839"/>
    <lineage>
        <taxon>Bacteria</taxon>
        <taxon>Bacillati</taxon>
        <taxon>Bacillota</taxon>
        <taxon>Clostridia</taxon>
        <taxon>Eubacteriales</taxon>
        <taxon>Clostridiaceae</taxon>
        <taxon>Clostridium</taxon>
    </lineage>
</organism>